<feature type="non-terminal residue" evidence="1">
    <location>
        <position position="80"/>
    </location>
</feature>
<dbReference type="RefSeq" id="WP_358142654.1">
    <property type="nucleotide sequence ID" value="NZ_JBFALK010000054.1"/>
</dbReference>
<name>A0ABV3GU82_MICGL</name>
<evidence type="ECO:0000313" key="1">
    <source>
        <dbReference type="EMBL" id="MEV0975199.1"/>
    </source>
</evidence>
<evidence type="ECO:0000313" key="2">
    <source>
        <dbReference type="Proteomes" id="UP001551675"/>
    </source>
</evidence>
<reference evidence="1 2" key="1">
    <citation type="submission" date="2024-06" db="EMBL/GenBank/DDBJ databases">
        <title>The Natural Products Discovery Center: Release of the First 8490 Sequenced Strains for Exploring Actinobacteria Biosynthetic Diversity.</title>
        <authorList>
            <person name="Kalkreuter E."/>
            <person name="Kautsar S.A."/>
            <person name="Yang D."/>
            <person name="Bader C.D."/>
            <person name="Teijaro C.N."/>
            <person name="Fluegel L."/>
            <person name="Davis C.M."/>
            <person name="Simpson J.R."/>
            <person name="Lauterbach L."/>
            <person name="Steele A.D."/>
            <person name="Gui C."/>
            <person name="Meng S."/>
            <person name="Li G."/>
            <person name="Viehrig K."/>
            <person name="Ye F."/>
            <person name="Su P."/>
            <person name="Kiefer A.F."/>
            <person name="Nichols A."/>
            <person name="Cepeda A.J."/>
            <person name="Yan W."/>
            <person name="Fan B."/>
            <person name="Jiang Y."/>
            <person name="Adhikari A."/>
            <person name="Zheng C.-J."/>
            <person name="Schuster L."/>
            <person name="Cowan T.M."/>
            <person name="Smanski M.J."/>
            <person name="Chevrette M.G."/>
            <person name="De Carvalho L.P.S."/>
            <person name="Shen B."/>
        </authorList>
    </citation>
    <scope>NUCLEOTIDE SEQUENCE [LARGE SCALE GENOMIC DNA]</scope>
    <source>
        <strain evidence="1 2">NPDC050100</strain>
    </source>
</reference>
<comment type="caution">
    <text evidence="1">The sequence shown here is derived from an EMBL/GenBank/DDBJ whole genome shotgun (WGS) entry which is preliminary data.</text>
</comment>
<protein>
    <submittedName>
        <fullName evidence="1">Uncharacterized protein</fullName>
    </submittedName>
</protein>
<organism evidence="1 2">
    <name type="scientific">Microtetraspora glauca</name>
    <dbReference type="NCBI Taxonomy" id="1996"/>
    <lineage>
        <taxon>Bacteria</taxon>
        <taxon>Bacillati</taxon>
        <taxon>Actinomycetota</taxon>
        <taxon>Actinomycetes</taxon>
        <taxon>Streptosporangiales</taxon>
        <taxon>Streptosporangiaceae</taxon>
        <taxon>Microtetraspora</taxon>
    </lineage>
</organism>
<dbReference type="Proteomes" id="UP001551675">
    <property type="component" value="Unassembled WGS sequence"/>
</dbReference>
<sequence>MIDRLVEFVQPRGEFVNPGACLFSLAGQGSFACVDLVQQRSARLVAGHAPRQDGLEVPVNRRAITSLIAQYTRDSELVGQ</sequence>
<gene>
    <name evidence="1" type="ORF">AB0I59_41980</name>
</gene>
<accession>A0ABV3GU82</accession>
<dbReference type="EMBL" id="JBFALK010000054">
    <property type="protein sequence ID" value="MEV0975199.1"/>
    <property type="molecule type" value="Genomic_DNA"/>
</dbReference>
<proteinExistence type="predicted"/>
<keyword evidence="2" id="KW-1185">Reference proteome</keyword>
<dbReference type="PROSITE" id="PS51257">
    <property type="entry name" value="PROKAR_LIPOPROTEIN"/>
    <property type="match status" value="1"/>
</dbReference>